<feature type="binding site" evidence="9 13">
    <location>
        <position position="443"/>
    </location>
    <ligand>
        <name>Mn(2+)</name>
        <dbReference type="ChEBI" id="CHEBI:29035"/>
        <label>2</label>
    </ligand>
</feature>
<evidence type="ECO:0000259" key="15">
    <source>
        <dbReference type="Pfam" id="PF06415"/>
    </source>
</evidence>
<evidence type="ECO:0000256" key="6">
    <source>
        <dbReference type="ARBA" id="ARBA00023152"/>
    </source>
</evidence>
<dbReference type="PANTHER" id="PTHR31637:SF0">
    <property type="entry name" value="2,3-BISPHOSPHOGLYCERATE-INDEPENDENT PHOSPHOGLYCERATE MUTASE"/>
    <property type="match status" value="1"/>
</dbReference>
<comment type="catalytic activity">
    <reaction evidence="1 9">
        <text>(2R)-2-phosphoglycerate = (2R)-3-phosphoglycerate</text>
        <dbReference type="Rhea" id="RHEA:15901"/>
        <dbReference type="ChEBI" id="CHEBI:58272"/>
        <dbReference type="ChEBI" id="CHEBI:58289"/>
        <dbReference type="EC" id="5.4.2.12"/>
    </reaction>
</comment>
<feature type="binding site" evidence="9 12">
    <location>
        <position position="127"/>
    </location>
    <ligand>
        <name>substrate</name>
    </ligand>
</feature>
<evidence type="ECO:0000259" key="14">
    <source>
        <dbReference type="Pfam" id="PF01676"/>
    </source>
</evidence>
<dbReference type="EMBL" id="LCRI01000017">
    <property type="protein sequence ID" value="KKW32618.1"/>
    <property type="molecule type" value="Genomic_DNA"/>
</dbReference>
<dbReference type="InterPro" id="IPR006124">
    <property type="entry name" value="Metalloenzyme"/>
</dbReference>
<evidence type="ECO:0000256" key="11">
    <source>
        <dbReference type="PIRSR" id="PIRSR001492-1"/>
    </source>
</evidence>
<dbReference type="InterPro" id="IPR017850">
    <property type="entry name" value="Alkaline_phosphatase_core_sf"/>
</dbReference>
<evidence type="ECO:0000256" key="10">
    <source>
        <dbReference type="NCBIfam" id="TIGR01307"/>
    </source>
</evidence>
<keyword evidence="5 9" id="KW-0479">Metal-binding</keyword>
<dbReference type="GO" id="GO:0030145">
    <property type="term" value="F:manganese ion binding"/>
    <property type="evidence" value="ECO:0007669"/>
    <property type="project" value="UniProtKB-UniRule"/>
</dbReference>
<comment type="pathway">
    <text evidence="3 9">Carbohydrate degradation; glycolysis; pyruvate from D-glyceraldehyde 3-phosphate: step 3/5.</text>
</comment>
<dbReference type="HAMAP" id="MF_01038">
    <property type="entry name" value="GpmI"/>
    <property type="match status" value="1"/>
</dbReference>
<dbReference type="InterPro" id="IPR036646">
    <property type="entry name" value="PGAM_B_sf"/>
</dbReference>
<feature type="binding site" evidence="9 13">
    <location>
        <position position="16"/>
    </location>
    <ligand>
        <name>Mn(2+)</name>
        <dbReference type="ChEBI" id="CHEBI:29035"/>
        <label>2</label>
    </ligand>
</feature>
<dbReference type="GO" id="GO:0006096">
    <property type="term" value="P:glycolytic process"/>
    <property type="evidence" value="ECO:0007669"/>
    <property type="project" value="UniProtKB-UniRule"/>
</dbReference>
<proteinExistence type="inferred from homology"/>
<accession>A0A0G1XMZ3</accession>
<dbReference type="Pfam" id="PF06415">
    <property type="entry name" value="iPGM_N"/>
    <property type="match status" value="1"/>
</dbReference>
<comment type="function">
    <text evidence="2 9">Catalyzes the interconversion of 2-phosphoglycerate and 3-phosphoglycerate.</text>
</comment>
<evidence type="ECO:0000256" key="13">
    <source>
        <dbReference type="PIRSR" id="PIRSR001492-3"/>
    </source>
</evidence>
<dbReference type="GO" id="GO:0006007">
    <property type="term" value="P:glucose catabolic process"/>
    <property type="evidence" value="ECO:0007669"/>
    <property type="project" value="InterPro"/>
</dbReference>
<dbReference type="SUPFAM" id="SSF64158">
    <property type="entry name" value="2,3-Bisphosphoglycerate-independent phosphoglycerate mutase, substrate-binding domain"/>
    <property type="match status" value="1"/>
</dbReference>
<dbReference type="UniPathway" id="UPA00109">
    <property type="reaction ID" value="UER00186"/>
</dbReference>
<gene>
    <name evidence="9" type="primary">gpmI</name>
    <name evidence="16" type="ORF">UY77_C0017G0004</name>
</gene>
<feature type="binding site" evidence="9 13">
    <location>
        <position position="444"/>
    </location>
    <ligand>
        <name>Mn(2+)</name>
        <dbReference type="ChEBI" id="CHEBI:29035"/>
        <label>2</label>
    </ligand>
</feature>
<dbReference type="Proteomes" id="UP000034711">
    <property type="component" value="Unassembled WGS sequence"/>
</dbReference>
<evidence type="ECO:0000256" key="4">
    <source>
        <dbReference type="ARBA" id="ARBA00008819"/>
    </source>
</evidence>
<keyword evidence="8 9" id="KW-0413">Isomerase</keyword>
<evidence type="ECO:0000256" key="7">
    <source>
        <dbReference type="ARBA" id="ARBA00023211"/>
    </source>
</evidence>
<dbReference type="PANTHER" id="PTHR31637">
    <property type="entry name" value="2,3-BISPHOSPHOGLYCERATE-INDEPENDENT PHOSPHOGLYCERATE MUTASE"/>
    <property type="match status" value="1"/>
</dbReference>
<dbReference type="AlphaFoldDB" id="A0A0G1XMZ3"/>
<dbReference type="PIRSF" id="PIRSF001492">
    <property type="entry name" value="IPGAM"/>
    <property type="match status" value="1"/>
</dbReference>
<dbReference type="FunFam" id="3.40.1450.10:FF:000002">
    <property type="entry name" value="2,3-bisphosphoglycerate-independent phosphoglycerate mutase"/>
    <property type="match status" value="1"/>
</dbReference>
<feature type="domain" description="Metalloenzyme" evidence="14">
    <location>
        <begin position="8"/>
        <end position="514"/>
    </location>
</feature>
<feature type="binding site" evidence="9 12">
    <location>
        <position position="195"/>
    </location>
    <ligand>
        <name>substrate</name>
    </ligand>
</feature>
<evidence type="ECO:0000256" key="3">
    <source>
        <dbReference type="ARBA" id="ARBA00004798"/>
    </source>
</evidence>
<evidence type="ECO:0000256" key="12">
    <source>
        <dbReference type="PIRSR" id="PIRSR001492-2"/>
    </source>
</evidence>
<keyword evidence="6 9" id="KW-0324">Glycolysis</keyword>
<dbReference type="NCBIfam" id="TIGR01307">
    <property type="entry name" value="pgm_bpd_ind"/>
    <property type="match status" value="1"/>
</dbReference>
<feature type="binding site" evidence="9 13">
    <location>
        <position position="66"/>
    </location>
    <ligand>
        <name>Mn(2+)</name>
        <dbReference type="ChEBI" id="CHEBI:29035"/>
        <label>2</label>
    </ligand>
</feature>
<evidence type="ECO:0000313" key="16">
    <source>
        <dbReference type="EMBL" id="KKW32618.1"/>
    </source>
</evidence>
<evidence type="ECO:0000256" key="1">
    <source>
        <dbReference type="ARBA" id="ARBA00000370"/>
    </source>
</evidence>
<dbReference type="PATRIC" id="fig|1618980.3.peg.331"/>
<evidence type="ECO:0000256" key="8">
    <source>
        <dbReference type="ARBA" id="ARBA00023235"/>
    </source>
</evidence>
<feature type="domain" description="BPG-independent PGAM N-terminal" evidence="15">
    <location>
        <begin position="86"/>
        <end position="298"/>
    </location>
</feature>
<organism evidence="16 17">
    <name type="scientific">Candidatus Uhrbacteria bacterium GW2011_GWA2_53_10</name>
    <dbReference type="NCBI Taxonomy" id="1618980"/>
    <lineage>
        <taxon>Bacteria</taxon>
        <taxon>Candidatus Uhriibacteriota</taxon>
    </lineage>
</organism>
<dbReference type="CDD" id="cd16010">
    <property type="entry name" value="iPGM"/>
    <property type="match status" value="1"/>
</dbReference>
<feature type="binding site" evidence="9 13">
    <location>
        <position position="462"/>
    </location>
    <ligand>
        <name>Mn(2+)</name>
        <dbReference type="ChEBI" id="CHEBI:29035"/>
        <label>1</label>
    </ligand>
</feature>
<comment type="cofactor">
    <cofactor evidence="9">
        <name>Mn(2+)</name>
        <dbReference type="ChEBI" id="CHEBI:29035"/>
    </cofactor>
    <text evidence="9">Binds 2 manganese ions per subunit.</text>
</comment>
<evidence type="ECO:0000313" key="17">
    <source>
        <dbReference type="Proteomes" id="UP000034711"/>
    </source>
</evidence>
<feature type="binding site" evidence="9 12">
    <location>
        <begin position="263"/>
        <end position="266"/>
    </location>
    <ligand>
        <name>substrate</name>
    </ligand>
</feature>
<protein>
    <recommendedName>
        <fullName evidence="9 10">2,3-bisphosphoglycerate-independent phosphoglycerate mutase</fullName>
        <shortName evidence="9">BPG-independent PGAM</shortName>
        <shortName evidence="9">Phosphoglyceromutase</shortName>
        <shortName evidence="9">iPGM</shortName>
        <ecNumber evidence="9 10">5.4.2.12</ecNumber>
    </recommendedName>
</protein>
<dbReference type="Pfam" id="PF01676">
    <property type="entry name" value="Metalloenzyme"/>
    <property type="match status" value="1"/>
</dbReference>
<dbReference type="InterPro" id="IPR011258">
    <property type="entry name" value="BPG-indep_PGM_N"/>
</dbReference>
<feature type="active site" description="Phosphoserine intermediate" evidence="9 11">
    <location>
        <position position="66"/>
    </location>
</feature>
<feature type="binding site" evidence="9 12">
    <location>
        <begin position="157"/>
        <end position="158"/>
    </location>
    <ligand>
        <name>substrate</name>
    </ligand>
</feature>
<sequence length="525" mass="57723">MADVQRPKPIVLLILDGFGVAPDSDGNAITRANMPRFRELVKTYPTMTLRASGEEVGLSWGEMGNSEVGHLAIGAGRVYYQMFPRINRDIAMNSFYENAALLKAAAHVKKHGSRLHLVGLVSAGRVHSMDEHCHALLEFAKRQKIKEVYVQAILDGRDTIYNVGIDFVTTLQGKMKELGVGRIASLSGRYFAMDRDNRWDRVEKAYDAMRGVGEQTEDALIAIKALYAKEIYDEEFPPTVIVEKGKPVGPIEDNDAVIFFNFRPDRMRELCKAFVLPDFDKFKRKKVQIFPVTMAEYEAGLPVEVAFPAEKVEKSLAEIVSNAGLTQLHIAETEKYAHVTFFLNGTREEPFPGEERVIIPSPKVAAYNEKPEMSAYEVSDRVVKEIKEGKYDLIAVNLANPDMVAHTGDFEATKHALEAVDACIGKIVDCAVANGGAVFLTADHGNAEELKNLRTGDIDKEHATNPVPFLIIAKQFEGQPSVAGEIPDGDLSLSPPVGMLADVAPTILSVMGLPQPKEMGGAPLI</sequence>
<dbReference type="InterPro" id="IPR005995">
    <property type="entry name" value="Pgm_bpd_ind"/>
</dbReference>
<feature type="binding site" evidence="9 12">
    <location>
        <position position="335"/>
    </location>
    <ligand>
        <name>substrate</name>
    </ligand>
</feature>
<feature type="binding site" evidence="9 12">
    <location>
        <position position="189"/>
    </location>
    <ligand>
        <name>substrate</name>
    </ligand>
</feature>
<evidence type="ECO:0000256" key="9">
    <source>
        <dbReference type="HAMAP-Rule" id="MF_01038"/>
    </source>
</evidence>
<dbReference type="EC" id="5.4.2.12" evidence="9 10"/>
<evidence type="ECO:0000256" key="5">
    <source>
        <dbReference type="ARBA" id="ARBA00022723"/>
    </source>
</evidence>
<name>A0A0G1XMZ3_9BACT</name>
<comment type="caution">
    <text evidence="16">The sequence shown here is derived from an EMBL/GenBank/DDBJ whole genome shotgun (WGS) entry which is preliminary data.</text>
</comment>
<dbReference type="Gene3D" id="3.40.1450.10">
    <property type="entry name" value="BPG-independent phosphoglycerate mutase, domain B"/>
    <property type="match status" value="1"/>
</dbReference>
<dbReference type="GO" id="GO:0005829">
    <property type="term" value="C:cytosol"/>
    <property type="evidence" value="ECO:0007669"/>
    <property type="project" value="TreeGrafter"/>
</dbReference>
<reference evidence="16 17" key="1">
    <citation type="journal article" date="2015" name="Nature">
        <title>rRNA introns, odd ribosomes, and small enigmatic genomes across a large radiation of phyla.</title>
        <authorList>
            <person name="Brown C.T."/>
            <person name="Hug L.A."/>
            <person name="Thomas B.C."/>
            <person name="Sharon I."/>
            <person name="Castelle C.J."/>
            <person name="Singh A."/>
            <person name="Wilkins M.J."/>
            <person name="Williams K.H."/>
            <person name="Banfield J.F."/>
        </authorList>
    </citation>
    <scope>NUCLEOTIDE SEQUENCE [LARGE SCALE GENOMIC DNA]</scope>
</reference>
<dbReference type="Gene3D" id="3.40.720.10">
    <property type="entry name" value="Alkaline Phosphatase, subunit A"/>
    <property type="match status" value="1"/>
</dbReference>
<keyword evidence="7 9" id="KW-0464">Manganese</keyword>
<feature type="binding site" evidence="9 13">
    <location>
        <position position="402"/>
    </location>
    <ligand>
        <name>Mn(2+)</name>
        <dbReference type="ChEBI" id="CHEBI:29035"/>
        <label>1</label>
    </ligand>
</feature>
<feature type="binding site" evidence="9 13">
    <location>
        <position position="406"/>
    </location>
    <ligand>
        <name>Mn(2+)</name>
        <dbReference type="ChEBI" id="CHEBI:29035"/>
        <label>1</label>
    </ligand>
</feature>
<comment type="similarity">
    <text evidence="4 9">Belongs to the BPG-independent phosphoglycerate mutase family.</text>
</comment>
<comment type="subunit">
    <text evidence="9">Monomer.</text>
</comment>
<dbReference type="GO" id="GO:0004619">
    <property type="term" value="F:phosphoglycerate mutase activity"/>
    <property type="evidence" value="ECO:0007669"/>
    <property type="project" value="UniProtKB-UniRule"/>
</dbReference>
<evidence type="ECO:0000256" key="2">
    <source>
        <dbReference type="ARBA" id="ARBA00002315"/>
    </source>
</evidence>
<dbReference type="SUPFAM" id="SSF53649">
    <property type="entry name" value="Alkaline phosphatase-like"/>
    <property type="match status" value="1"/>
</dbReference>